<evidence type="ECO:0000313" key="2">
    <source>
        <dbReference type="EMBL" id="KAG0009396.1"/>
    </source>
</evidence>
<proteinExistence type="predicted"/>
<keyword evidence="1" id="KW-0732">Signal</keyword>
<evidence type="ECO:0000313" key="3">
    <source>
        <dbReference type="Proteomes" id="UP000703661"/>
    </source>
</evidence>
<accession>A0A9P6MPJ1</accession>
<keyword evidence="3" id="KW-1185">Reference proteome</keyword>
<dbReference type="Proteomes" id="UP000703661">
    <property type="component" value="Unassembled WGS sequence"/>
</dbReference>
<protein>
    <submittedName>
        <fullName evidence="2">Uncharacterized protein</fullName>
    </submittedName>
</protein>
<feature type="chain" id="PRO_5040455968" evidence="1">
    <location>
        <begin position="24"/>
        <end position="79"/>
    </location>
</feature>
<evidence type="ECO:0000256" key="1">
    <source>
        <dbReference type="SAM" id="SignalP"/>
    </source>
</evidence>
<comment type="caution">
    <text evidence="2">The sequence shown here is derived from an EMBL/GenBank/DDBJ whole genome shotgun (WGS) entry which is preliminary data.</text>
</comment>
<feature type="non-terminal residue" evidence="2">
    <location>
        <position position="79"/>
    </location>
</feature>
<dbReference type="EMBL" id="JAAAID010001602">
    <property type="protein sequence ID" value="KAG0009396.1"/>
    <property type="molecule type" value="Genomic_DNA"/>
</dbReference>
<gene>
    <name evidence="2" type="ORF">BGZ80_002446</name>
</gene>
<organism evidence="2 3">
    <name type="scientific">Entomortierella chlamydospora</name>
    <dbReference type="NCBI Taxonomy" id="101097"/>
    <lineage>
        <taxon>Eukaryota</taxon>
        <taxon>Fungi</taxon>
        <taxon>Fungi incertae sedis</taxon>
        <taxon>Mucoromycota</taxon>
        <taxon>Mortierellomycotina</taxon>
        <taxon>Mortierellomycetes</taxon>
        <taxon>Mortierellales</taxon>
        <taxon>Mortierellaceae</taxon>
        <taxon>Entomortierella</taxon>
    </lineage>
</organism>
<name>A0A9P6MPJ1_9FUNG</name>
<reference evidence="2" key="1">
    <citation type="journal article" date="2020" name="Fungal Divers.">
        <title>Resolving the Mortierellaceae phylogeny through synthesis of multi-gene phylogenetics and phylogenomics.</title>
        <authorList>
            <person name="Vandepol N."/>
            <person name="Liber J."/>
            <person name="Desiro A."/>
            <person name="Na H."/>
            <person name="Kennedy M."/>
            <person name="Barry K."/>
            <person name="Grigoriev I.V."/>
            <person name="Miller A.N."/>
            <person name="O'Donnell K."/>
            <person name="Stajich J.E."/>
            <person name="Bonito G."/>
        </authorList>
    </citation>
    <scope>NUCLEOTIDE SEQUENCE</scope>
    <source>
        <strain evidence="2">NRRL 2769</strain>
    </source>
</reference>
<feature type="signal peptide" evidence="1">
    <location>
        <begin position="1"/>
        <end position="23"/>
    </location>
</feature>
<sequence>MAKYNRVLACLMAMLLLAKIVNASFAYCIGLRDASLIRTVAGFYLWNEDGSGGHSYDTITRGRSMTLRDNGWTIKPTWD</sequence>
<dbReference type="AlphaFoldDB" id="A0A9P6MPJ1"/>